<reference evidence="2" key="2">
    <citation type="submission" date="2020-06" db="EMBL/GenBank/DDBJ databases">
        <title>Helianthus annuus Genome sequencing and assembly Release 2.</title>
        <authorList>
            <person name="Gouzy J."/>
            <person name="Langlade N."/>
            <person name="Munos S."/>
        </authorList>
    </citation>
    <scope>NUCLEOTIDE SEQUENCE</scope>
    <source>
        <tissue evidence="2">Leaves</tissue>
    </source>
</reference>
<keyword evidence="3" id="KW-1185">Reference proteome</keyword>
<sequence length="68" mass="7570">MGEQITRNLSDTSTKVEVRHIRLSRKRQLARGPGNDTSHAKKKTHVSTFPPIALTTNTLCLTFHGNVT</sequence>
<dbReference type="Gramene" id="mRNA:HanXRQr2_Chr04g0157761">
    <property type="protein sequence ID" value="CDS:HanXRQr2_Chr04g0157761.1"/>
    <property type="gene ID" value="HanXRQr2_Chr04g0157761"/>
</dbReference>
<comment type="caution">
    <text evidence="2">The sequence shown here is derived from an EMBL/GenBank/DDBJ whole genome shotgun (WGS) entry which is preliminary data.</text>
</comment>
<name>A0A9K3J6A8_HELAN</name>
<feature type="region of interest" description="Disordered" evidence="1">
    <location>
        <begin position="26"/>
        <end position="45"/>
    </location>
</feature>
<accession>A0A9K3J6A8</accession>
<dbReference type="Proteomes" id="UP000215914">
    <property type="component" value="Unassembled WGS sequence"/>
</dbReference>
<gene>
    <name evidence="2" type="ORF">HanXRQr2_Chr04g0157761</name>
</gene>
<dbReference type="EMBL" id="MNCJ02000319">
    <property type="protein sequence ID" value="KAF5809490.1"/>
    <property type="molecule type" value="Genomic_DNA"/>
</dbReference>
<evidence type="ECO:0000256" key="1">
    <source>
        <dbReference type="SAM" id="MobiDB-lite"/>
    </source>
</evidence>
<evidence type="ECO:0000313" key="2">
    <source>
        <dbReference type="EMBL" id="KAF5809490.1"/>
    </source>
</evidence>
<dbReference type="AlphaFoldDB" id="A0A9K3J6A8"/>
<reference evidence="2" key="1">
    <citation type="journal article" date="2017" name="Nature">
        <title>The sunflower genome provides insights into oil metabolism, flowering and Asterid evolution.</title>
        <authorList>
            <person name="Badouin H."/>
            <person name="Gouzy J."/>
            <person name="Grassa C.J."/>
            <person name="Murat F."/>
            <person name="Staton S.E."/>
            <person name="Cottret L."/>
            <person name="Lelandais-Briere C."/>
            <person name="Owens G.L."/>
            <person name="Carrere S."/>
            <person name="Mayjonade B."/>
            <person name="Legrand L."/>
            <person name="Gill N."/>
            <person name="Kane N.C."/>
            <person name="Bowers J.E."/>
            <person name="Hubner S."/>
            <person name="Bellec A."/>
            <person name="Berard A."/>
            <person name="Berges H."/>
            <person name="Blanchet N."/>
            <person name="Boniface M.C."/>
            <person name="Brunel D."/>
            <person name="Catrice O."/>
            <person name="Chaidir N."/>
            <person name="Claudel C."/>
            <person name="Donnadieu C."/>
            <person name="Faraut T."/>
            <person name="Fievet G."/>
            <person name="Helmstetter N."/>
            <person name="King M."/>
            <person name="Knapp S.J."/>
            <person name="Lai Z."/>
            <person name="Le Paslier M.C."/>
            <person name="Lippi Y."/>
            <person name="Lorenzon L."/>
            <person name="Mandel J.R."/>
            <person name="Marage G."/>
            <person name="Marchand G."/>
            <person name="Marquand E."/>
            <person name="Bret-Mestries E."/>
            <person name="Morien E."/>
            <person name="Nambeesan S."/>
            <person name="Nguyen T."/>
            <person name="Pegot-Espagnet P."/>
            <person name="Pouilly N."/>
            <person name="Raftis F."/>
            <person name="Sallet E."/>
            <person name="Schiex T."/>
            <person name="Thomas J."/>
            <person name="Vandecasteele C."/>
            <person name="Vares D."/>
            <person name="Vear F."/>
            <person name="Vautrin S."/>
            <person name="Crespi M."/>
            <person name="Mangin B."/>
            <person name="Burke J.M."/>
            <person name="Salse J."/>
            <person name="Munos S."/>
            <person name="Vincourt P."/>
            <person name="Rieseberg L.H."/>
            <person name="Langlade N.B."/>
        </authorList>
    </citation>
    <scope>NUCLEOTIDE SEQUENCE</scope>
    <source>
        <tissue evidence="2">Leaves</tissue>
    </source>
</reference>
<evidence type="ECO:0000313" key="3">
    <source>
        <dbReference type="Proteomes" id="UP000215914"/>
    </source>
</evidence>
<organism evidence="2 3">
    <name type="scientific">Helianthus annuus</name>
    <name type="common">Common sunflower</name>
    <dbReference type="NCBI Taxonomy" id="4232"/>
    <lineage>
        <taxon>Eukaryota</taxon>
        <taxon>Viridiplantae</taxon>
        <taxon>Streptophyta</taxon>
        <taxon>Embryophyta</taxon>
        <taxon>Tracheophyta</taxon>
        <taxon>Spermatophyta</taxon>
        <taxon>Magnoliopsida</taxon>
        <taxon>eudicotyledons</taxon>
        <taxon>Gunneridae</taxon>
        <taxon>Pentapetalae</taxon>
        <taxon>asterids</taxon>
        <taxon>campanulids</taxon>
        <taxon>Asterales</taxon>
        <taxon>Asteraceae</taxon>
        <taxon>Asteroideae</taxon>
        <taxon>Heliantheae alliance</taxon>
        <taxon>Heliantheae</taxon>
        <taxon>Helianthus</taxon>
    </lineage>
</organism>
<proteinExistence type="predicted"/>
<protein>
    <submittedName>
        <fullName evidence="2">Uncharacterized protein</fullName>
    </submittedName>
</protein>